<dbReference type="Proteomes" id="UP000232638">
    <property type="component" value="Chromosome"/>
</dbReference>
<evidence type="ECO:0000313" key="1">
    <source>
        <dbReference type="EMBL" id="AUB80485.1"/>
    </source>
</evidence>
<protein>
    <recommendedName>
        <fullName evidence="3">CopG family transcriptional regulator</fullName>
    </recommendedName>
</protein>
<reference evidence="1 2" key="1">
    <citation type="submission" date="2017-03" db="EMBL/GenBank/DDBJ databases">
        <title>Complete genome sequence of Candidatus 'Thiodictyon syntrophicum' sp. nov. strain Cad16T, a photolithoautotroph purple sulfur bacterium isolated from an alpine meromictic lake.</title>
        <authorList>
            <person name="Luedin S.M."/>
            <person name="Pothier J.F."/>
            <person name="Danza F."/>
            <person name="Storelli N."/>
            <person name="Wittwer M."/>
            <person name="Tonolla M."/>
        </authorList>
    </citation>
    <scope>NUCLEOTIDE SEQUENCE [LARGE SCALE GENOMIC DNA]</scope>
    <source>
        <strain evidence="1 2">Cad16T</strain>
    </source>
</reference>
<evidence type="ECO:0000313" key="2">
    <source>
        <dbReference type="Proteomes" id="UP000232638"/>
    </source>
</evidence>
<sequence>MKNITLSVDEETYQRARIAAAERNTTVSALVGDCLRTFAHPGEGEPNPAAALFAALDRAQGFSAGERMTREETHER</sequence>
<organism evidence="1 2">
    <name type="scientific">Candidatus Thiodictyon syntrophicum</name>
    <dbReference type="NCBI Taxonomy" id="1166950"/>
    <lineage>
        <taxon>Bacteria</taxon>
        <taxon>Pseudomonadati</taxon>
        <taxon>Pseudomonadota</taxon>
        <taxon>Gammaproteobacteria</taxon>
        <taxon>Chromatiales</taxon>
        <taxon>Chromatiaceae</taxon>
        <taxon>Thiodictyon</taxon>
    </lineage>
</organism>
<dbReference type="KEGG" id="tsy:THSYN_05675"/>
<proteinExistence type="predicted"/>
<keyword evidence="2" id="KW-1185">Reference proteome</keyword>
<accession>A0A2K8U4M3</accession>
<dbReference type="OrthoDB" id="598340at2"/>
<dbReference type="RefSeq" id="WP_100918284.1">
    <property type="nucleotide sequence ID" value="NZ_CP020370.1"/>
</dbReference>
<name>A0A2K8U4M3_9GAMM</name>
<evidence type="ECO:0008006" key="3">
    <source>
        <dbReference type="Google" id="ProtNLM"/>
    </source>
</evidence>
<gene>
    <name evidence="1" type="ORF">THSYN_05675</name>
</gene>
<dbReference type="EMBL" id="CP020370">
    <property type="protein sequence ID" value="AUB80485.1"/>
    <property type="molecule type" value="Genomic_DNA"/>
</dbReference>
<dbReference type="AlphaFoldDB" id="A0A2K8U4M3"/>